<accession>A0AAU1ZUV0</accession>
<name>A0AAU1ZUV0_9ACTN</name>
<dbReference type="Pfam" id="PF12680">
    <property type="entry name" value="SnoaL_2"/>
    <property type="match status" value="1"/>
</dbReference>
<dbReference type="InterPro" id="IPR032710">
    <property type="entry name" value="NTF2-like_dom_sf"/>
</dbReference>
<dbReference type="Gene3D" id="3.10.450.50">
    <property type="match status" value="1"/>
</dbReference>
<feature type="domain" description="SnoaL-like" evidence="1">
    <location>
        <begin position="9"/>
        <end position="109"/>
    </location>
</feature>
<dbReference type="AlphaFoldDB" id="A0AAU1ZUV0"/>
<proteinExistence type="predicted"/>
<sequence length="115" mass="12472">MSDVANLLKKYIDVFNETDDTSRQAGIAEVFTEDAIYSDPTAEVHGWGGVNGHLGNFRKQAPGLIFALGEIRQHHDTVLFSWSAAPGGVGNPVASGEDFVLLEGGRIKRIHGFFD</sequence>
<dbReference type="InterPro" id="IPR037401">
    <property type="entry name" value="SnoaL-like"/>
</dbReference>
<dbReference type="EMBL" id="CP108222">
    <property type="protein sequence ID" value="WTT15235.1"/>
    <property type="molecule type" value="Genomic_DNA"/>
</dbReference>
<reference evidence="2" key="1">
    <citation type="submission" date="2022-10" db="EMBL/GenBank/DDBJ databases">
        <title>The complete genomes of actinobacterial strains from the NBC collection.</title>
        <authorList>
            <person name="Joergensen T.S."/>
            <person name="Alvarez Arevalo M."/>
            <person name="Sterndorff E.B."/>
            <person name="Faurdal D."/>
            <person name="Vuksanovic O."/>
            <person name="Mourched A.-S."/>
            <person name="Charusanti P."/>
            <person name="Shaw S."/>
            <person name="Blin K."/>
            <person name="Weber T."/>
        </authorList>
    </citation>
    <scope>NUCLEOTIDE SEQUENCE</scope>
    <source>
        <strain evidence="2">NBC_00093</strain>
    </source>
</reference>
<gene>
    <name evidence="2" type="ORF">OHA22_06675</name>
</gene>
<dbReference type="SUPFAM" id="SSF54427">
    <property type="entry name" value="NTF2-like"/>
    <property type="match status" value="1"/>
</dbReference>
<organism evidence="2">
    <name type="scientific">Streptomyces sp. NBC_00093</name>
    <dbReference type="NCBI Taxonomy" id="2975649"/>
    <lineage>
        <taxon>Bacteria</taxon>
        <taxon>Bacillati</taxon>
        <taxon>Actinomycetota</taxon>
        <taxon>Actinomycetes</taxon>
        <taxon>Kitasatosporales</taxon>
        <taxon>Streptomycetaceae</taxon>
        <taxon>Streptomyces</taxon>
    </lineage>
</organism>
<evidence type="ECO:0000313" key="2">
    <source>
        <dbReference type="EMBL" id="WTT15235.1"/>
    </source>
</evidence>
<protein>
    <submittedName>
        <fullName evidence="2">Nuclear transport factor 2 family protein</fullName>
    </submittedName>
</protein>
<evidence type="ECO:0000259" key="1">
    <source>
        <dbReference type="Pfam" id="PF12680"/>
    </source>
</evidence>